<evidence type="ECO:0000313" key="4">
    <source>
        <dbReference type="Proteomes" id="UP000030745"/>
    </source>
</evidence>
<keyword evidence="4" id="KW-1185">Reference proteome</keyword>
<dbReference type="AlphaFoldDB" id="A0A067BQ15"/>
<dbReference type="GeneID" id="24142256"/>
<dbReference type="PROSITE" id="PS50003">
    <property type="entry name" value="PH_DOMAIN"/>
    <property type="match status" value="1"/>
</dbReference>
<sequence>MGSLVESQSAASSPKAKPKAQSPHESSSYQSLFLAAALQLLDEKGKSLPPSLDAHHLKLPPDTILAGYLKKAKDNSLRTSTKKYAVLTRGVLRYYADMHAAATCTEVVLVPRRFICRENLSQRFQHKYAFELIATGSAVEKRPSKLVFMAKSEHERRLWVHAIRAVVNASPVCAVDGDCYAFMLLQRQIQDARRKDAYLHALSSAQNRELCVPVEWVHDQLQQTPQPGESGMDQVFKDLGRDRVSINGRIYSGADGTESVLGALARAFMDVCENLTEAIALDVVRSVLLSCNRTQSGGDTYETVDYLYHNASLVVLCPSAREAAPLEIKVLLRDACPELAASLASDDLGYVPRQHSLVLPTKVETHRPSMATAISFGDDLDSSFLPAKALNLFAREKESVELVSFAGEKMHVAIVAATSYKICDANPQGDATLDTWAIVDAVFEQSFVYAPAYGVLEGKGIVRVVTRSICAT</sequence>
<dbReference type="CDD" id="cd00821">
    <property type="entry name" value="PH"/>
    <property type="match status" value="1"/>
</dbReference>
<evidence type="ECO:0000259" key="2">
    <source>
        <dbReference type="PROSITE" id="PS50003"/>
    </source>
</evidence>
<name>A0A067BQ15_SAPPC</name>
<gene>
    <name evidence="3" type="ORF">SPRG_21601</name>
</gene>
<dbReference type="VEuPathDB" id="FungiDB:SPRG_21601"/>
<dbReference type="OMA" id="ATSYKIC"/>
<evidence type="ECO:0000256" key="1">
    <source>
        <dbReference type="SAM" id="MobiDB-lite"/>
    </source>
</evidence>
<protein>
    <recommendedName>
        <fullName evidence="2">PH domain-containing protein</fullName>
    </recommendedName>
</protein>
<dbReference type="Proteomes" id="UP000030745">
    <property type="component" value="Unassembled WGS sequence"/>
</dbReference>
<dbReference type="Pfam" id="PF00169">
    <property type="entry name" value="PH"/>
    <property type="match status" value="1"/>
</dbReference>
<feature type="domain" description="PH" evidence="2">
    <location>
        <begin position="62"/>
        <end position="168"/>
    </location>
</feature>
<proteinExistence type="predicted"/>
<dbReference type="Gene3D" id="2.30.29.30">
    <property type="entry name" value="Pleckstrin-homology domain (PH domain)/Phosphotyrosine-binding domain (PTB)"/>
    <property type="match status" value="1"/>
</dbReference>
<dbReference type="KEGG" id="spar:SPRG_21601"/>
<dbReference type="SMART" id="SM00233">
    <property type="entry name" value="PH"/>
    <property type="match status" value="1"/>
</dbReference>
<feature type="region of interest" description="Disordered" evidence="1">
    <location>
        <begin position="1"/>
        <end position="27"/>
    </location>
</feature>
<dbReference type="InterPro" id="IPR011993">
    <property type="entry name" value="PH-like_dom_sf"/>
</dbReference>
<accession>A0A067BQ15</accession>
<feature type="compositionally biased region" description="Low complexity" evidence="1">
    <location>
        <begin position="7"/>
        <end position="27"/>
    </location>
</feature>
<reference evidence="3 4" key="1">
    <citation type="journal article" date="2013" name="PLoS Genet.">
        <title>Distinctive expansion of potential virulence genes in the genome of the oomycete fish pathogen Saprolegnia parasitica.</title>
        <authorList>
            <person name="Jiang R.H."/>
            <person name="de Bruijn I."/>
            <person name="Haas B.J."/>
            <person name="Belmonte R."/>
            <person name="Lobach L."/>
            <person name="Christie J."/>
            <person name="van den Ackerveken G."/>
            <person name="Bottin A."/>
            <person name="Bulone V."/>
            <person name="Diaz-Moreno S.M."/>
            <person name="Dumas B."/>
            <person name="Fan L."/>
            <person name="Gaulin E."/>
            <person name="Govers F."/>
            <person name="Grenville-Briggs L.J."/>
            <person name="Horner N.R."/>
            <person name="Levin J.Z."/>
            <person name="Mammella M."/>
            <person name="Meijer H.J."/>
            <person name="Morris P."/>
            <person name="Nusbaum C."/>
            <person name="Oome S."/>
            <person name="Phillips A.J."/>
            <person name="van Rooyen D."/>
            <person name="Rzeszutek E."/>
            <person name="Saraiva M."/>
            <person name="Secombes C.J."/>
            <person name="Seidl M.F."/>
            <person name="Snel B."/>
            <person name="Stassen J.H."/>
            <person name="Sykes S."/>
            <person name="Tripathy S."/>
            <person name="van den Berg H."/>
            <person name="Vega-Arreguin J.C."/>
            <person name="Wawra S."/>
            <person name="Young S.K."/>
            <person name="Zeng Q."/>
            <person name="Dieguez-Uribeondo J."/>
            <person name="Russ C."/>
            <person name="Tyler B.M."/>
            <person name="van West P."/>
        </authorList>
    </citation>
    <scope>NUCLEOTIDE SEQUENCE [LARGE SCALE GENOMIC DNA]</scope>
    <source>
        <strain evidence="3 4">CBS 223.65</strain>
    </source>
</reference>
<dbReference type="InterPro" id="IPR001849">
    <property type="entry name" value="PH_domain"/>
</dbReference>
<dbReference type="OrthoDB" id="185175at2759"/>
<evidence type="ECO:0000313" key="3">
    <source>
        <dbReference type="EMBL" id="KDO18865.1"/>
    </source>
</evidence>
<dbReference type="EMBL" id="KK583387">
    <property type="protein sequence ID" value="KDO18865.1"/>
    <property type="molecule type" value="Genomic_DNA"/>
</dbReference>
<dbReference type="SUPFAM" id="SSF50729">
    <property type="entry name" value="PH domain-like"/>
    <property type="match status" value="1"/>
</dbReference>
<organism evidence="3 4">
    <name type="scientific">Saprolegnia parasitica (strain CBS 223.65)</name>
    <dbReference type="NCBI Taxonomy" id="695850"/>
    <lineage>
        <taxon>Eukaryota</taxon>
        <taxon>Sar</taxon>
        <taxon>Stramenopiles</taxon>
        <taxon>Oomycota</taxon>
        <taxon>Saprolegniomycetes</taxon>
        <taxon>Saprolegniales</taxon>
        <taxon>Saprolegniaceae</taxon>
        <taxon>Saprolegnia</taxon>
    </lineage>
</organism>
<dbReference type="RefSeq" id="XP_012210419.1">
    <property type="nucleotide sequence ID" value="XM_012355029.1"/>
</dbReference>